<evidence type="ECO:0000256" key="4">
    <source>
        <dbReference type="ARBA" id="ARBA00022840"/>
    </source>
</evidence>
<name>A0A0J6XLM1_9ACTN</name>
<keyword evidence="2" id="KW-0547">Nucleotide-binding</keyword>
<keyword evidence="3" id="KW-0418">Kinase</keyword>
<feature type="domain" description="Maltokinase N-terminal cap" evidence="6">
    <location>
        <begin position="20"/>
        <end position="109"/>
    </location>
</feature>
<protein>
    <submittedName>
        <fullName evidence="7">1,4-alpha-glucan branching protein</fullName>
    </submittedName>
</protein>
<dbReference type="Proteomes" id="UP000035932">
    <property type="component" value="Unassembled WGS sequence"/>
</dbReference>
<dbReference type="Pfam" id="PF18085">
    <property type="entry name" value="Mak_N_cap"/>
    <property type="match status" value="1"/>
</dbReference>
<evidence type="ECO:0000313" key="8">
    <source>
        <dbReference type="Proteomes" id="UP000035932"/>
    </source>
</evidence>
<gene>
    <name evidence="7" type="ORF">ACS04_25310</name>
</gene>
<dbReference type="GO" id="GO:0016301">
    <property type="term" value="F:kinase activity"/>
    <property type="evidence" value="ECO:0007669"/>
    <property type="project" value="UniProtKB-KW"/>
</dbReference>
<dbReference type="RefSeq" id="WP_048479065.1">
    <property type="nucleotide sequence ID" value="NZ_JBIRUD010000001.1"/>
</dbReference>
<sequence length="221" mass="23391">MAVVHRTTMTPGKLELLAAWLPGRPWYRGPGTGTAPQPARAGGFRLDDPRGEVGIEFMAVSDGAGDRQVTYLVPLTYRGAPLDGAERALIGTSEHGVLGRRWIYDGTHDPVLVERLYALVRGEAVPQAQSESDTPDPTVAGWSAQTGPSGPASILTVSDGPDTTDVLVRTPAGELTLSVRRVLRPAPEPDGGAAPLLGHVTAEWTLADGTRARGRYAEIRA</sequence>
<comment type="caution">
    <text evidence="7">The sequence shown here is derived from an EMBL/GenBank/DDBJ whole genome shotgun (WGS) entry which is preliminary data.</text>
</comment>
<feature type="region of interest" description="Disordered" evidence="5">
    <location>
        <begin position="126"/>
        <end position="151"/>
    </location>
</feature>
<dbReference type="InterPro" id="IPR040999">
    <property type="entry name" value="Mak_N_cap"/>
</dbReference>
<keyword evidence="8" id="KW-1185">Reference proteome</keyword>
<dbReference type="PATRIC" id="fig|66430.4.peg.559"/>
<keyword evidence="1" id="KW-0808">Transferase</keyword>
<dbReference type="AlphaFoldDB" id="A0A0J6XLM1"/>
<evidence type="ECO:0000259" key="6">
    <source>
        <dbReference type="Pfam" id="PF18085"/>
    </source>
</evidence>
<organism evidence="7 8">
    <name type="scientific">Streptomyces roseus</name>
    <dbReference type="NCBI Taxonomy" id="66430"/>
    <lineage>
        <taxon>Bacteria</taxon>
        <taxon>Bacillati</taxon>
        <taxon>Actinomycetota</taxon>
        <taxon>Actinomycetes</taxon>
        <taxon>Kitasatosporales</taxon>
        <taxon>Streptomycetaceae</taxon>
        <taxon>Streptomyces</taxon>
    </lineage>
</organism>
<reference evidence="7 8" key="1">
    <citation type="submission" date="2015-06" db="EMBL/GenBank/DDBJ databases">
        <title>Recapitulation of the evolution of biosynthetic gene clusters reveals hidden chemical diversity on bacterial genomes.</title>
        <authorList>
            <person name="Cruz-Morales P."/>
            <person name="Martinez-Guerrero C."/>
            <person name="Morales-Escalante M.A."/>
            <person name="Yanez-Guerra L.A."/>
            <person name="Kopp J.F."/>
            <person name="Feldmann J."/>
            <person name="Ramos-Aboites H.E."/>
            <person name="Barona-Gomez F."/>
        </authorList>
    </citation>
    <scope>NUCLEOTIDE SEQUENCE [LARGE SCALE GENOMIC DNA]</scope>
    <source>
        <strain evidence="7 8">ATCC 31245</strain>
    </source>
</reference>
<evidence type="ECO:0000256" key="3">
    <source>
        <dbReference type="ARBA" id="ARBA00022777"/>
    </source>
</evidence>
<keyword evidence="4" id="KW-0067">ATP-binding</keyword>
<evidence type="ECO:0000256" key="2">
    <source>
        <dbReference type="ARBA" id="ARBA00022741"/>
    </source>
</evidence>
<evidence type="ECO:0000313" key="7">
    <source>
        <dbReference type="EMBL" id="KMO95152.1"/>
    </source>
</evidence>
<dbReference type="STRING" id="66430.ACS04_25310"/>
<dbReference type="GO" id="GO:0005524">
    <property type="term" value="F:ATP binding"/>
    <property type="evidence" value="ECO:0007669"/>
    <property type="project" value="UniProtKB-KW"/>
</dbReference>
<dbReference type="EMBL" id="LFML01000110">
    <property type="protein sequence ID" value="KMO95152.1"/>
    <property type="molecule type" value="Genomic_DNA"/>
</dbReference>
<evidence type="ECO:0000256" key="1">
    <source>
        <dbReference type="ARBA" id="ARBA00022679"/>
    </source>
</evidence>
<evidence type="ECO:0000256" key="5">
    <source>
        <dbReference type="SAM" id="MobiDB-lite"/>
    </source>
</evidence>
<dbReference type="OrthoDB" id="3787729at2"/>
<proteinExistence type="predicted"/>
<accession>A0A0J6XLM1</accession>